<evidence type="ECO:0000313" key="2">
    <source>
        <dbReference type="Proteomes" id="UP001383075"/>
    </source>
</evidence>
<protein>
    <submittedName>
        <fullName evidence="1">Uncharacterized protein</fullName>
    </submittedName>
</protein>
<proteinExistence type="predicted"/>
<keyword evidence="2" id="KW-1185">Reference proteome</keyword>
<organism evidence="1 2">
    <name type="scientific">Klebsiella phage Keithsmous</name>
    <dbReference type="NCBI Taxonomy" id="3098263"/>
    <lineage>
        <taxon>Viruses</taxon>
        <taxon>Duplodnaviria</taxon>
        <taxon>Heunggongvirae</taxon>
        <taxon>Uroviricota</taxon>
        <taxon>Caudoviricetes</taxon>
        <taxon>Autographivirales</taxon>
        <taxon>Autotranscriptaviridae</taxon>
        <taxon>Studiervirinae</taxon>
        <taxon>Teetrevirus</taxon>
        <taxon>Teetrevirus keithsmous</taxon>
    </lineage>
</organism>
<gene>
    <name evidence="1" type="ORF">CPL00374_CDS0036</name>
</gene>
<accession>A0ABZ2EPZ9</accession>
<dbReference type="Proteomes" id="UP001383075">
    <property type="component" value="Segment"/>
</dbReference>
<sequence length="42" mass="4983">MTRRFTYGRRKVHNHRCAGRYAGVRSLDVGSHSPRREARLRD</sequence>
<dbReference type="EMBL" id="OR896854">
    <property type="protein sequence ID" value="WWD14988.1"/>
    <property type="molecule type" value="Genomic_DNA"/>
</dbReference>
<name>A0ABZ2EPZ9_9CAUD</name>
<reference evidence="1 2" key="1">
    <citation type="journal article" date="2024" name="Microorganisms">
        <title>The Citizen Phage Library: Rapid Isolation of Phages for the Treatment of Antibiotic Resistant Infections in the UK.</title>
        <authorList>
            <person name="Fletcher J."/>
            <person name="Manley R."/>
            <person name="Fitch C."/>
            <person name="Bugert C."/>
            <person name="Moore K."/>
            <person name="Farbos A."/>
            <person name="Michelsen M."/>
            <person name="Alathari S."/>
            <person name="Senior N."/>
            <person name="Mills A."/>
            <person name="Whitehead N."/>
            <person name="Soothill J."/>
            <person name="Michell S."/>
            <person name="Temperton B."/>
        </authorList>
    </citation>
    <scope>NUCLEOTIDE SEQUENCE [LARGE SCALE GENOMIC DNA]</scope>
</reference>
<evidence type="ECO:0000313" key="1">
    <source>
        <dbReference type="EMBL" id="WWD14988.1"/>
    </source>
</evidence>